<dbReference type="SUPFAM" id="SSF53167">
    <property type="entry name" value="Purine and uridine phosphorylases"/>
    <property type="match status" value="1"/>
</dbReference>
<dbReference type="Proteomes" id="UP001160301">
    <property type="component" value="Unassembled WGS sequence"/>
</dbReference>
<keyword evidence="3" id="KW-1185">Reference proteome</keyword>
<reference evidence="2 3" key="1">
    <citation type="submission" date="2023-04" db="EMBL/GenBank/DDBJ databases">
        <title>The genome sequence of Polyangium sorediatum DSM14670.</title>
        <authorList>
            <person name="Zhang X."/>
        </authorList>
    </citation>
    <scope>NUCLEOTIDE SEQUENCE [LARGE SCALE GENOMIC DNA]</scope>
    <source>
        <strain evidence="2 3">DSM 14670</strain>
    </source>
</reference>
<sequence>MADLTFIEKMKLEKLLEMGGGYVLDFSNRTLEEFVLQSVHKKIYDDAYNYASGSKANRIRAFWDREPNPVVGKLIADLLEYREFSRPNRDEESKRLYDDCRRIAERLSSSRAAVQVAATNTDPVPQRSSAWVRERAGGPLELQRPWRNAPSMNIAEVKGRVDFGILTIREDEFRAVLRRFPDKLGDGRAQGRRIYNLRSLALPGGGAYTLAISRCVEQGNGEALAMARDLLEDLAPRWLLVVGIAGGMPSSEITLGDIVVSTRILDFSVEAVLEGGAFEHAITGGPVHHAAAALAANLPALDDELGAWNSPESIGTPRPPVDFAPGNFYGDEAWQKNVRESLKLHFGGTPRPPRFTAGALASSDRLVKDTGRTKPWLLAARQIVAVEMESGGVHRATNGRDVPFLAIRGLSDVVGFKRDEAWTRYACETAAVFAQALLLTRPIAVRQEAPPYEIRVHDSPRSDRRHAIEVRPCAGVWSPFFFAIPIAEQEAVSPMVFTGVQGRPPAAGALHGTSEEPSLDGKWWLRYAEDAATPLMSYYLLCNHFPTKIAFGVLNGKPQYEVGLDVRGRIAEIGASEVAPPRDEERAPDE</sequence>
<proteinExistence type="predicted"/>
<gene>
    <name evidence="2" type="ORF">QHF89_48835</name>
</gene>
<dbReference type="Gene3D" id="3.40.50.1580">
    <property type="entry name" value="Nucleoside phosphorylase domain"/>
    <property type="match status" value="1"/>
</dbReference>
<dbReference type="PANTHER" id="PTHR46832">
    <property type="entry name" value="5'-METHYLTHIOADENOSINE/S-ADENOSYLHOMOCYSTEINE NUCLEOSIDASE"/>
    <property type="match status" value="1"/>
</dbReference>
<comment type="caution">
    <text evidence="2">The sequence shown here is derived from an EMBL/GenBank/DDBJ whole genome shotgun (WGS) entry which is preliminary data.</text>
</comment>
<dbReference type="PANTHER" id="PTHR46832:SF1">
    <property type="entry name" value="5'-METHYLTHIOADENOSINE_S-ADENOSYLHOMOCYSTEINE NUCLEOSIDASE"/>
    <property type="match status" value="1"/>
</dbReference>
<name>A0ABT6PA53_9BACT</name>
<dbReference type="RefSeq" id="WP_136973287.1">
    <property type="nucleotide sequence ID" value="NZ_JARZHI010000132.1"/>
</dbReference>
<dbReference type="InterPro" id="IPR035994">
    <property type="entry name" value="Nucleoside_phosphorylase_sf"/>
</dbReference>
<dbReference type="InterPro" id="IPR000845">
    <property type="entry name" value="Nucleoside_phosphorylase_d"/>
</dbReference>
<evidence type="ECO:0000313" key="3">
    <source>
        <dbReference type="Proteomes" id="UP001160301"/>
    </source>
</evidence>
<feature type="domain" description="Nucleoside phosphorylase" evidence="1">
    <location>
        <begin position="222"/>
        <end position="423"/>
    </location>
</feature>
<evidence type="ECO:0000259" key="1">
    <source>
        <dbReference type="Pfam" id="PF01048"/>
    </source>
</evidence>
<protein>
    <recommendedName>
        <fullName evidence="1">Nucleoside phosphorylase domain-containing protein</fullName>
    </recommendedName>
</protein>
<evidence type="ECO:0000313" key="2">
    <source>
        <dbReference type="EMBL" id="MDI1437511.1"/>
    </source>
</evidence>
<dbReference type="EMBL" id="JARZHI010000132">
    <property type="protein sequence ID" value="MDI1437511.1"/>
    <property type="molecule type" value="Genomic_DNA"/>
</dbReference>
<accession>A0ABT6PA53</accession>
<organism evidence="2 3">
    <name type="scientific">Polyangium sorediatum</name>
    <dbReference type="NCBI Taxonomy" id="889274"/>
    <lineage>
        <taxon>Bacteria</taxon>
        <taxon>Pseudomonadati</taxon>
        <taxon>Myxococcota</taxon>
        <taxon>Polyangia</taxon>
        <taxon>Polyangiales</taxon>
        <taxon>Polyangiaceae</taxon>
        <taxon>Polyangium</taxon>
    </lineage>
</organism>
<dbReference type="Pfam" id="PF01048">
    <property type="entry name" value="PNP_UDP_1"/>
    <property type="match status" value="1"/>
</dbReference>